<dbReference type="GO" id="GO:0071897">
    <property type="term" value="P:DNA biosynthetic process"/>
    <property type="evidence" value="ECO:0007669"/>
    <property type="project" value="UniProtKB-ARBA"/>
</dbReference>
<evidence type="ECO:0000313" key="1">
    <source>
        <dbReference type="EMBL" id="KAK3910146.1"/>
    </source>
</evidence>
<dbReference type="PANTHER" id="PTHR31511">
    <property type="entry name" value="PROTEIN CBG23764"/>
    <property type="match status" value="1"/>
</dbReference>
<keyword evidence="2" id="KW-1185">Reference proteome</keyword>
<name>A0AAE1L827_9NEOP</name>
<evidence type="ECO:0000313" key="2">
    <source>
        <dbReference type="Proteomes" id="UP001219518"/>
    </source>
</evidence>
<comment type="caution">
    <text evidence="1">The sequence shown here is derived from an EMBL/GenBank/DDBJ whole genome shotgun (WGS) entry which is preliminary data.</text>
</comment>
<dbReference type="Proteomes" id="UP001219518">
    <property type="component" value="Unassembled WGS sequence"/>
</dbReference>
<dbReference type="PANTHER" id="PTHR31511:SF12">
    <property type="entry name" value="RHO TERMINATION FACTOR N-TERMINAL DOMAIN-CONTAINING PROTEIN"/>
    <property type="match status" value="1"/>
</dbReference>
<sequence>SPLDKLVNDLDPDDLSILKERFPKEEQWGLLNRKGVYPYSYFCNEDKFLETSLPPRECFRNDLNGQDVSESDYARALNVFKMFNMKNLWDYHDLYLMTDTLLLACVMETYRKLTLQYFNLDVVYYYSGPGFCWDAALLFTGQELELLTELSDHMKWEKAIRGGVSSVNCRLIEANNPYVKDTYEPQKDHIYAMHLDANNLYGCAMTRALPVGGFRYLTKSEIQELDIMNINDNDDTGYLFEVDLIYPSDIHDWHNDFPLAPEHKMIELYDLPKRASTKKLIPNLYDKERYCVYGSTLKLYLSLGIELEEIHSVMAFDQKPWLAPFINFNTEMRKQATSDFQKSLWKLYNNSTFGKTIESVRKRRNVNFTKKNDKFLKLVRSPLYHSFELFDHGLVAVERKKATIVLNRPVYTGAVILDISKEIMYDFYYNCLKRKYGNNVSVGVTDTDSLLLSIKTNDVYSDMHDLSDHLDTSDYPPDHPLFSVKNKKVLGKFKDELNGVPLKAMVGLRAKMYSFQTANTEKCVAKGVPKTAVKTQITFQDYKDCLINYSSKNVTFKKIGTDQKHHLFTLSCSKKALSCFDDKRYILDNNIDTLAHGHYKIGLKDADEGAENLDLLVSLIDEV</sequence>
<proteinExistence type="predicted"/>
<dbReference type="SUPFAM" id="SSF56672">
    <property type="entry name" value="DNA/RNA polymerases"/>
    <property type="match status" value="1"/>
</dbReference>
<dbReference type="EMBL" id="JAHWGI010000147">
    <property type="protein sequence ID" value="KAK3910146.1"/>
    <property type="molecule type" value="Genomic_DNA"/>
</dbReference>
<dbReference type="AlphaFoldDB" id="A0AAE1L827"/>
<organism evidence="1 2">
    <name type="scientific">Frankliniella fusca</name>
    <dbReference type="NCBI Taxonomy" id="407009"/>
    <lineage>
        <taxon>Eukaryota</taxon>
        <taxon>Metazoa</taxon>
        <taxon>Ecdysozoa</taxon>
        <taxon>Arthropoda</taxon>
        <taxon>Hexapoda</taxon>
        <taxon>Insecta</taxon>
        <taxon>Pterygota</taxon>
        <taxon>Neoptera</taxon>
        <taxon>Paraneoptera</taxon>
        <taxon>Thysanoptera</taxon>
        <taxon>Terebrantia</taxon>
        <taxon>Thripoidea</taxon>
        <taxon>Thripidae</taxon>
        <taxon>Frankliniella</taxon>
    </lineage>
</organism>
<dbReference type="InterPro" id="IPR043502">
    <property type="entry name" value="DNA/RNA_pol_sf"/>
</dbReference>
<protein>
    <submittedName>
        <fullName evidence="1">Peptide methionine sulfoxide reductase MsrA 2</fullName>
    </submittedName>
</protein>
<feature type="non-terminal residue" evidence="1">
    <location>
        <position position="623"/>
    </location>
</feature>
<accession>A0AAE1L827</accession>
<reference evidence="1" key="2">
    <citation type="journal article" date="2023" name="BMC Genomics">
        <title>Pest status, molecular evolution, and epigenetic factors derived from the genome assembly of Frankliniella fusca, a thysanopteran phytovirus vector.</title>
        <authorList>
            <person name="Catto M.A."/>
            <person name="Labadie P.E."/>
            <person name="Jacobson A.L."/>
            <person name="Kennedy G.G."/>
            <person name="Srinivasan R."/>
            <person name="Hunt B.G."/>
        </authorList>
    </citation>
    <scope>NUCLEOTIDE SEQUENCE</scope>
    <source>
        <strain evidence="1">PL_HMW_Pooled</strain>
    </source>
</reference>
<reference evidence="1" key="1">
    <citation type="submission" date="2021-07" db="EMBL/GenBank/DDBJ databases">
        <authorList>
            <person name="Catto M.A."/>
            <person name="Jacobson A."/>
            <person name="Kennedy G."/>
            <person name="Labadie P."/>
            <person name="Hunt B.G."/>
            <person name="Srinivasan R."/>
        </authorList>
    </citation>
    <scope>NUCLEOTIDE SEQUENCE</scope>
    <source>
        <strain evidence="1">PL_HMW_Pooled</strain>
        <tissue evidence="1">Head</tissue>
    </source>
</reference>
<gene>
    <name evidence="1" type="ORF">KUF71_000724</name>
</gene>